<dbReference type="AlphaFoldDB" id="A0A1H6W5R7"/>
<accession>A0A1H6W5R7</accession>
<gene>
    <name evidence="1" type="ORF">SAMN04488018_1132</name>
</gene>
<dbReference type="Proteomes" id="UP000183077">
    <property type="component" value="Unassembled WGS sequence"/>
</dbReference>
<organism evidence="1 2">
    <name type="scientific">Myroides marinus</name>
    <dbReference type="NCBI Taxonomy" id="703342"/>
    <lineage>
        <taxon>Bacteria</taxon>
        <taxon>Pseudomonadati</taxon>
        <taxon>Bacteroidota</taxon>
        <taxon>Flavobacteriia</taxon>
        <taxon>Flavobacteriales</taxon>
        <taxon>Flavobacteriaceae</taxon>
        <taxon>Myroides</taxon>
    </lineage>
</organism>
<dbReference type="RefSeq" id="WP_074746746.1">
    <property type="nucleotide sequence ID" value="NZ_FNYS01000013.1"/>
</dbReference>
<protein>
    <submittedName>
        <fullName evidence="1">Uncharacterized protein</fullName>
    </submittedName>
</protein>
<sequence>MNTVDAQLELTRFMTDNTIVMWEKELNTSGNSFNFDSQDIYRQYMINILMFDFKDRIDSAKDTQERKEILSIVRENLETIIKLYEKNSDFFTNLDRDGLRLKKYRERNKNSLSDNDLTMELYRETELPERKTYFESSFYKEIGFLNYDYHQEIYNHSKRLLKDVKSNFKDYEMYDNDYLFINDKPIFSMRLISKLHSIVNNQFIEDISEYDFYREINILHTVNKIKIKEDFLYTFFYVIHCLHNNIENKSLKKKWFAQILKEFKIKKATYDSKYKHITGSSANDTLKEYRNLIDSAFKQ</sequence>
<evidence type="ECO:0000313" key="2">
    <source>
        <dbReference type="Proteomes" id="UP000183077"/>
    </source>
</evidence>
<dbReference type="EMBL" id="FNYS01000013">
    <property type="protein sequence ID" value="SEJ12381.1"/>
    <property type="molecule type" value="Genomic_DNA"/>
</dbReference>
<name>A0A1H6W5R7_9FLAO</name>
<reference evidence="1 2" key="1">
    <citation type="submission" date="2016-10" db="EMBL/GenBank/DDBJ databases">
        <authorList>
            <person name="de Groot N.N."/>
        </authorList>
    </citation>
    <scope>NUCLEOTIDE SEQUENCE [LARGE SCALE GENOMIC DNA]</scope>
    <source>
        <strain evidence="1 2">DSM 23048</strain>
    </source>
</reference>
<proteinExistence type="predicted"/>
<evidence type="ECO:0000313" key="1">
    <source>
        <dbReference type="EMBL" id="SEJ12381.1"/>
    </source>
</evidence>
<dbReference type="GeneID" id="82257752"/>